<keyword evidence="4 5" id="KW-0342">GTP-binding</keyword>
<evidence type="ECO:0000256" key="3">
    <source>
        <dbReference type="ARBA" id="ARBA00022741"/>
    </source>
</evidence>
<dbReference type="GO" id="GO:0043814">
    <property type="term" value="F:phospholactate guanylyltransferase activity"/>
    <property type="evidence" value="ECO:0007669"/>
    <property type="project" value="InterPro"/>
</dbReference>
<dbReference type="STRING" id="477641.MODMU_4458"/>
<dbReference type="AlphaFoldDB" id="I4F2H9"/>
<dbReference type="SUPFAM" id="SSF53448">
    <property type="entry name" value="Nucleotide-diphospho-sugar transferases"/>
    <property type="match status" value="1"/>
</dbReference>
<protein>
    <recommendedName>
        <fullName evidence="5">Phosphoenolpyruvate guanylyltransferase</fullName>
        <shortName evidence="5">PEP guanylyltransferase</shortName>
        <ecNumber evidence="5">2.7.7.105</ecNumber>
    </recommendedName>
</protein>
<reference evidence="6 7" key="1">
    <citation type="journal article" date="2012" name="J. Bacteriol.">
        <title>Genome Sequence of Radiation-Resistant Modestobacter marinus Strain BC501, a Representative Actinobacterium That Thrives on Calcareous Stone Surfaces.</title>
        <authorList>
            <person name="Normand P."/>
            <person name="Gury J."/>
            <person name="Pujic P."/>
            <person name="Chouaia B."/>
            <person name="Crotti E."/>
            <person name="Brusetti L."/>
            <person name="Daffonchio D."/>
            <person name="Vacherie B."/>
            <person name="Barbe V."/>
            <person name="Medigue C."/>
            <person name="Calteau A."/>
            <person name="Ghodhbane-Gtari F."/>
            <person name="Essoussi I."/>
            <person name="Nouioui I."/>
            <person name="Abbassi-Ghozzi I."/>
            <person name="Gtari M."/>
        </authorList>
    </citation>
    <scope>NUCLEOTIDE SEQUENCE [LARGE SCALE GENOMIC DNA]</scope>
    <source>
        <strain evidence="7">BC 501</strain>
    </source>
</reference>
<evidence type="ECO:0000256" key="2">
    <source>
        <dbReference type="ARBA" id="ARBA00022695"/>
    </source>
</evidence>
<comment type="function">
    <text evidence="5">Guanylyltransferase that catalyzes the activation of phosphoenolpyruvate (PEP) as enolpyruvoyl-2-diphospho-5'-guanosine, via the condensation of PEP with GTP. It is involved in the biosynthesis of coenzyme F420, a hydride carrier cofactor.</text>
</comment>
<dbReference type="OrthoDB" id="9151145at2"/>
<dbReference type="InterPro" id="IPR002835">
    <property type="entry name" value="CofC"/>
</dbReference>
<sequence>MQRWSVVVPAKRLAAAKTRLTPLTATLGEALPAGHRDLVLALLADTVAAALASPAVGGVLVVTDEPQAAAVVTALGARTVGDEPDAGLNAALVHGARQARAAAGGPVAALSSDLPALRPAELTAALQAAGAVPRAFVADELGSGTTLLAARDGELDPRFGRGSAAAHAAAGAVPLAGDWPGLRQDVDTPADLQAACRLGAGPRTTAFLRSTAESISWTPP</sequence>
<dbReference type="HAMAP" id="MF_02114">
    <property type="entry name" value="CofC"/>
    <property type="match status" value="1"/>
</dbReference>
<evidence type="ECO:0000313" key="7">
    <source>
        <dbReference type="Proteomes" id="UP000006461"/>
    </source>
</evidence>
<dbReference type="PATRIC" id="fig|477641.3.peg.4168"/>
<dbReference type="GO" id="GO:0005525">
    <property type="term" value="F:GTP binding"/>
    <property type="evidence" value="ECO:0007669"/>
    <property type="project" value="UniProtKB-KW"/>
</dbReference>
<dbReference type="eggNOG" id="COG1920">
    <property type="taxonomic scope" value="Bacteria"/>
</dbReference>
<keyword evidence="1 5" id="KW-0808">Transferase</keyword>
<dbReference type="KEGG" id="mmar:MODMU_4458"/>
<dbReference type="PANTHER" id="PTHR40392">
    <property type="entry name" value="2-PHOSPHO-L-LACTATE GUANYLYLTRANSFERASE"/>
    <property type="match status" value="1"/>
</dbReference>
<feature type="binding site" evidence="5">
    <location>
        <position position="160"/>
    </location>
    <ligand>
        <name>phosphoenolpyruvate</name>
        <dbReference type="ChEBI" id="CHEBI:58702"/>
    </ligand>
</feature>
<evidence type="ECO:0000256" key="1">
    <source>
        <dbReference type="ARBA" id="ARBA00022679"/>
    </source>
</evidence>
<evidence type="ECO:0000313" key="6">
    <source>
        <dbReference type="EMBL" id="CCH89842.1"/>
    </source>
</evidence>
<dbReference type="UniPathway" id="UPA00071"/>
<dbReference type="HOGENOM" id="CLU_076569_0_0_11"/>
<gene>
    <name evidence="6" type="primary">cofC</name>
    <name evidence="5" type="synonym">fbiD</name>
    <name evidence="6" type="ordered locus">MODMU_4458</name>
</gene>
<feature type="binding site" evidence="5">
    <location>
        <position position="163"/>
    </location>
    <ligand>
        <name>phosphoenolpyruvate</name>
        <dbReference type="ChEBI" id="CHEBI:58702"/>
    </ligand>
</feature>
<keyword evidence="7" id="KW-1185">Reference proteome</keyword>
<evidence type="ECO:0000256" key="4">
    <source>
        <dbReference type="ARBA" id="ARBA00023134"/>
    </source>
</evidence>
<keyword evidence="3 5" id="KW-0547">Nucleotide-binding</keyword>
<evidence type="ECO:0000256" key="5">
    <source>
        <dbReference type="HAMAP-Rule" id="MF_02114"/>
    </source>
</evidence>
<dbReference type="Proteomes" id="UP000006461">
    <property type="component" value="Chromosome"/>
</dbReference>
<dbReference type="OMA" id="RCDIDTP"/>
<comment type="pathway">
    <text evidence="5">Cofactor biosynthesis; coenzyme F420 biosynthesis.</text>
</comment>
<feature type="binding site" evidence="5">
    <location>
        <position position="145"/>
    </location>
    <ligand>
        <name>phosphoenolpyruvate</name>
        <dbReference type="ChEBI" id="CHEBI:58702"/>
    </ligand>
</feature>
<proteinExistence type="inferred from homology"/>
<dbReference type="Pfam" id="PF01983">
    <property type="entry name" value="CofC"/>
    <property type="match status" value="1"/>
</dbReference>
<dbReference type="Gene3D" id="3.90.550.10">
    <property type="entry name" value="Spore Coat Polysaccharide Biosynthesis Protein SpsA, Chain A"/>
    <property type="match status" value="1"/>
</dbReference>
<dbReference type="NCBIfam" id="TIGR03552">
    <property type="entry name" value="F420_cofC"/>
    <property type="match status" value="1"/>
</dbReference>
<organism evidence="6 7">
    <name type="scientific">Modestobacter italicus (strain DSM 44449 / CECT 9708 / BC 501)</name>
    <dbReference type="NCBI Taxonomy" id="2732864"/>
    <lineage>
        <taxon>Bacteria</taxon>
        <taxon>Bacillati</taxon>
        <taxon>Actinomycetota</taxon>
        <taxon>Actinomycetes</taxon>
        <taxon>Geodermatophilales</taxon>
        <taxon>Geodermatophilaceae</taxon>
        <taxon>Modestobacter</taxon>
    </lineage>
</organism>
<dbReference type="EMBL" id="FO203431">
    <property type="protein sequence ID" value="CCH89842.1"/>
    <property type="molecule type" value="Genomic_DNA"/>
</dbReference>
<keyword evidence="2 5" id="KW-0548">Nucleotidyltransferase</keyword>
<dbReference type="PANTHER" id="PTHR40392:SF1">
    <property type="entry name" value="2-PHOSPHO-L-LACTATE GUANYLYLTRANSFERASE"/>
    <property type="match status" value="1"/>
</dbReference>
<dbReference type="GO" id="GO:0052645">
    <property type="term" value="P:F420-0 metabolic process"/>
    <property type="evidence" value="ECO:0007669"/>
    <property type="project" value="UniProtKB-UniRule"/>
</dbReference>
<comment type="catalytic activity">
    <reaction evidence="5">
        <text>phosphoenolpyruvate + GTP + H(+) = enolpyruvoyl-2-diphospho-5'-guanosine + diphosphate</text>
        <dbReference type="Rhea" id="RHEA:30519"/>
        <dbReference type="ChEBI" id="CHEBI:15378"/>
        <dbReference type="ChEBI" id="CHEBI:33019"/>
        <dbReference type="ChEBI" id="CHEBI:37565"/>
        <dbReference type="ChEBI" id="CHEBI:58702"/>
        <dbReference type="ChEBI" id="CHEBI:143701"/>
        <dbReference type="EC" id="2.7.7.105"/>
    </reaction>
</comment>
<name>I4F2H9_MODI5</name>
<dbReference type="EC" id="2.7.7.105" evidence="5"/>
<dbReference type="InterPro" id="IPR029044">
    <property type="entry name" value="Nucleotide-diphossugar_trans"/>
</dbReference>
<accession>I4F2H9</accession>
<comment type="similarity">
    <text evidence="5">Belongs to the CofC family.</text>
</comment>